<sequence length="87" mass="9403">MAHRSPYTTAMKTPLVFILLLGTVWLAGCASVETAEFGPNGKPVHHIETGSATDSFDKAHDLCPKGYTLIGNPHETDDVYALTIECK</sequence>
<keyword evidence="2" id="KW-1185">Reference proteome</keyword>
<reference evidence="2" key="1">
    <citation type="journal article" date="2019" name="Int. J. Syst. Evol. Microbiol.">
        <title>The Global Catalogue of Microorganisms (GCM) 10K type strain sequencing project: providing services to taxonomists for standard genome sequencing and annotation.</title>
        <authorList>
            <consortium name="The Broad Institute Genomics Platform"/>
            <consortium name="The Broad Institute Genome Sequencing Center for Infectious Disease"/>
            <person name="Wu L."/>
            <person name="Ma J."/>
        </authorList>
    </citation>
    <scope>NUCLEOTIDE SEQUENCE [LARGE SCALE GENOMIC DNA]</scope>
    <source>
        <strain evidence="2">KCTC 23701</strain>
    </source>
</reference>
<proteinExistence type="predicted"/>
<dbReference type="EMBL" id="BMYO01000003">
    <property type="protein sequence ID" value="GHD59998.1"/>
    <property type="molecule type" value="Genomic_DNA"/>
</dbReference>
<dbReference type="PROSITE" id="PS51257">
    <property type="entry name" value="PROKAR_LIPOPROTEIN"/>
    <property type="match status" value="1"/>
</dbReference>
<organism evidence="1 2">
    <name type="scientific">Jeongeupia chitinilytica</name>
    <dbReference type="NCBI Taxonomy" id="1041641"/>
    <lineage>
        <taxon>Bacteria</taxon>
        <taxon>Pseudomonadati</taxon>
        <taxon>Pseudomonadota</taxon>
        <taxon>Betaproteobacteria</taxon>
        <taxon>Neisseriales</taxon>
        <taxon>Chitinibacteraceae</taxon>
        <taxon>Jeongeupia</taxon>
    </lineage>
</organism>
<accession>A0ABQ3GXI1</accession>
<gene>
    <name evidence="1" type="ORF">GCM10007350_12250</name>
</gene>
<protein>
    <recommendedName>
        <fullName evidence="3">Lipoprotein</fullName>
    </recommendedName>
</protein>
<name>A0ABQ3GXI1_9NEIS</name>
<dbReference type="Proteomes" id="UP000604737">
    <property type="component" value="Unassembled WGS sequence"/>
</dbReference>
<evidence type="ECO:0000313" key="1">
    <source>
        <dbReference type="EMBL" id="GHD59998.1"/>
    </source>
</evidence>
<evidence type="ECO:0008006" key="3">
    <source>
        <dbReference type="Google" id="ProtNLM"/>
    </source>
</evidence>
<comment type="caution">
    <text evidence="1">The sequence shown here is derived from an EMBL/GenBank/DDBJ whole genome shotgun (WGS) entry which is preliminary data.</text>
</comment>
<evidence type="ECO:0000313" key="2">
    <source>
        <dbReference type="Proteomes" id="UP000604737"/>
    </source>
</evidence>